<dbReference type="Proteomes" id="UP001179952">
    <property type="component" value="Unassembled WGS sequence"/>
</dbReference>
<gene>
    <name evidence="1" type="ORF">QJS04_geneDACA022138</name>
</gene>
<evidence type="ECO:0000313" key="1">
    <source>
        <dbReference type="EMBL" id="KAK1268067.1"/>
    </source>
</evidence>
<proteinExistence type="predicted"/>
<accession>A0AAV9AVM6</accession>
<reference evidence="1" key="1">
    <citation type="journal article" date="2023" name="Nat. Commun.">
        <title>Diploid and tetraploid genomes of Acorus and the evolution of monocots.</title>
        <authorList>
            <person name="Ma L."/>
            <person name="Liu K.W."/>
            <person name="Li Z."/>
            <person name="Hsiao Y.Y."/>
            <person name="Qi Y."/>
            <person name="Fu T."/>
            <person name="Tang G.D."/>
            <person name="Zhang D."/>
            <person name="Sun W.H."/>
            <person name="Liu D.K."/>
            <person name="Li Y."/>
            <person name="Chen G.Z."/>
            <person name="Liu X.D."/>
            <person name="Liao X.Y."/>
            <person name="Jiang Y.T."/>
            <person name="Yu X."/>
            <person name="Hao Y."/>
            <person name="Huang J."/>
            <person name="Zhao X.W."/>
            <person name="Ke S."/>
            <person name="Chen Y.Y."/>
            <person name="Wu W.L."/>
            <person name="Hsu J.L."/>
            <person name="Lin Y.F."/>
            <person name="Huang M.D."/>
            <person name="Li C.Y."/>
            <person name="Huang L."/>
            <person name="Wang Z.W."/>
            <person name="Zhao X."/>
            <person name="Zhong W.Y."/>
            <person name="Peng D.H."/>
            <person name="Ahmad S."/>
            <person name="Lan S."/>
            <person name="Zhang J.S."/>
            <person name="Tsai W.C."/>
            <person name="Van de Peer Y."/>
            <person name="Liu Z.J."/>
        </authorList>
    </citation>
    <scope>NUCLEOTIDE SEQUENCE</scope>
    <source>
        <strain evidence="1">SCP</strain>
    </source>
</reference>
<name>A0AAV9AVM6_ACOGR</name>
<keyword evidence="2" id="KW-1185">Reference proteome</keyword>
<protein>
    <submittedName>
        <fullName evidence="1">Uncharacterized protein</fullName>
    </submittedName>
</protein>
<dbReference type="EMBL" id="JAUJYN010000006">
    <property type="protein sequence ID" value="KAK1268067.1"/>
    <property type="molecule type" value="Genomic_DNA"/>
</dbReference>
<organism evidence="1 2">
    <name type="scientific">Acorus gramineus</name>
    <name type="common">Dwarf sweet flag</name>
    <dbReference type="NCBI Taxonomy" id="55184"/>
    <lineage>
        <taxon>Eukaryota</taxon>
        <taxon>Viridiplantae</taxon>
        <taxon>Streptophyta</taxon>
        <taxon>Embryophyta</taxon>
        <taxon>Tracheophyta</taxon>
        <taxon>Spermatophyta</taxon>
        <taxon>Magnoliopsida</taxon>
        <taxon>Liliopsida</taxon>
        <taxon>Acoraceae</taxon>
        <taxon>Acorus</taxon>
    </lineage>
</organism>
<sequence length="58" mass="6937">MRNRKAPVTLLILQEECQGVGFQQSVDFLTKYQMMKLYVVDILHEQQKRRKIINSKNQ</sequence>
<reference evidence="1" key="2">
    <citation type="submission" date="2023-06" db="EMBL/GenBank/DDBJ databases">
        <authorList>
            <person name="Ma L."/>
            <person name="Liu K.-W."/>
            <person name="Li Z."/>
            <person name="Hsiao Y.-Y."/>
            <person name="Qi Y."/>
            <person name="Fu T."/>
            <person name="Tang G."/>
            <person name="Zhang D."/>
            <person name="Sun W.-H."/>
            <person name="Liu D.-K."/>
            <person name="Li Y."/>
            <person name="Chen G.-Z."/>
            <person name="Liu X.-D."/>
            <person name="Liao X.-Y."/>
            <person name="Jiang Y.-T."/>
            <person name="Yu X."/>
            <person name="Hao Y."/>
            <person name="Huang J."/>
            <person name="Zhao X.-W."/>
            <person name="Ke S."/>
            <person name="Chen Y.-Y."/>
            <person name="Wu W.-L."/>
            <person name="Hsu J.-L."/>
            <person name="Lin Y.-F."/>
            <person name="Huang M.-D."/>
            <person name="Li C.-Y."/>
            <person name="Huang L."/>
            <person name="Wang Z.-W."/>
            <person name="Zhao X."/>
            <person name="Zhong W.-Y."/>
            <person name="Peng D.-H."/>
            <person name="Ahmad S."/>
            <person name="Lan S."/>
            <person name="Zhang J.-S."/>
            <person name="Tsai W.-C."/>
            <person name="Van De Peer Y."/>
            <person name="Liu Z.-J."/>
        </authorList>
    </citation>
    <scope>NUCLEOTIDE SEQUENCE</scope>
    <source>
        <strain evidence="1">SCP</strain>
        <tissue evidence="1">Leaves</tissue>
    </source>
</reference>
<evidence type="ECO:0000313" key="2">
    <source>
        <dbReference type="Proteomes" id="UP001179952"/>
    </source>
</evidence>
<dbReference type="AlphaFoldDB" id="A0AAV9AVM6"/>
<comment type="caution">
    <text evidence="1">The sequence shown here is derived from an EMBL/GenBank/DDBJ whole genome shotgun (WGS) entry which is preliminary data.</text>
</comment>